<sequence>PVGPQRRGGLRTARRAGVPHRTSVADDRRGVRPGDTLLLCTGGLAEPLRGEPELAHHLTDRWADTEPPGMAAFLADVQVRVKGYADDRTAAAVWEA</sequence>
<comment type="caution">
    <text evidence="2">The sequence shown here is derived from an EMBL/GenBank/DDBJ whole genome shotgun (WGS) entry which is preliminary data.</text>
</comment>
<evidence type="ECO:0000256" key="1">
    <source>
        <dbReference type="SAM" id="MobiDB-lite"/>
    </source>
</evidence>
<feature type="compositionally biased region" description="Basic residues" evidence="1">
    <location>
        <begin position="8"/>
        <end position="18"/>
    </location>
</feature>
<dbReference type="EMBL" id="JAAKZX010000214">
    <property type="protein sequence ID" value="NGO47950.1"/>
    <property type="molecule type" value="Genomic_DNA"/>
</dbReference>
<reference evidence="2 3" key="1">
    <citation type="submission" date="2020-02" db="EMBL/GenBank/DDBJ databases">
        <title>Whole-genome analyses of novel actinobacteria.</title>
        <authorList>
            <person name="Sahin N."/>
            <person name="Tokatli A."/>
        </authorList>
    </citation>
    <scope>NUCLEOTIDE SEQUENCE [LARGE SCALE GENOMIC DNA]</scope>
    <source>
        <strain evidence="2 3">YC419</strain>
    </source>
</reference>
<feature type="non-terminal residue" evidence="2">
    <location>
        <position position="1"/>
    </location>
</feature>
<keyword evidence="3" id="KW-1185">Reference proteome</keyword>
<name>A0ABX0E176_9ACTN</name>
<evidence type="ECO:0000313" key="3">
    <source>
        <dbReference type="Proteomes" id="UP001518140"/>
    </source>
</evidence>
<accession>A0ABX0E176</accession>
<feature type="region of interest" description="Disordered" evidence="1">
    <location>
        <begin position="1"/>
        <end position="30"/>
    </location>
</feature>
<evidence type="ECO:0000313" key="2">
    <source>
        <dbReference type="EMBL" id="NGO47950.1"/>
    </source>
</evidence>
<organism evidence="2 3">
    <name type="scientific">Streptomyces ureilyticus</name>
    <dbReference type="NCBI Taxonomy" id="1775131"/>
    <lineage>
        <taxon>Bacteria</taxon>
        <taxon>Bacillati</taxon>
        <taxon>Actinomycetota</taxon>
        <taxon>Actinomycetes</taxon>
        <taxon>Kitasatosporales</taxon>
        <taxon>Streptomycetaceae</taxon>
        <taxon>Streptomyces</taxon>
    </lineage>
</organism>
<protein>
    <submittedName>
        <fullName evidence="2">Protein phosphatase 2C domain-containing protein</fullName>
    </submittedName>
</protein>
<gene>
    <name evidence="2" type="ORF">G6048_39690</name>
</gene>
<dbReference type="Proteomes" id="UP001518140">
    <property type="component" value="Unassembled WGS sequence"/>
</dbReference>
<proteinExistence type="predicted"/>